<accession>A0A6P4C8M9</accession>
<dbReference type="Gene3D" id="3.30.559.10">
    <property type="entry name" value="Chloramphenicol acetyltransferase-like domain"/>
    <property type="match status" value="2"/>
</dbReference>
<dbReference type="GO" id="GO:0016746">
    <property type="term" value="F:acyltransferase activity"/>
    <property type="evidence" value="ECO:0007669"/>
    <property type="project" value="UniProtKB-KW"/>
</dbReference>
<keyword evidence="2" id="KW-0808">Transferase</keyword>
<dbReference type="PANTHER" id="PTHR31623">
    <property type="entry name" value="F21J9.9"/>
    <property type="match status" value="1"/>
</dbReference>
<evidence type="ECO:0000256" key="1">
    <source>
        <dbReference type="ARBA" id="ARBA00009861"/>
    </source>
</evidence>
<dbReference type="KEGG" id="adu:107472830"/>
<proteinExistence type="inferred from homology"/>
<comment type="similarity">
    <text evidence="1">Belongs to the plant acyltransferase family.</text>
</comment>
<dbReference type="GeneID" id="107472830"/>
<keyword evidence="3" id="KW-0012">Acyltransferase</keyword>
<sequence>MEKIKVEIISRENIRPSSPTLSPLRTFKYSILDQLVPFPHAVAILFYPSQNLSEFPKRLELLKQSLSETLTLFYPLAGKTKDDLSIDCNDEGANFVVAKVNCPISKFLRKPDLNSLNMFFPITPYLEETTTGAHVTNIQVNVFDCGGIAIGFCISHKIIDGESVNTFLKVWTERADSKRNSKPLTEPNFATSSLFPAGTFYFRDLSKKIWGSLLKEEKWVTRRILFKNSTIATLKAQIVAKSSSDPLKKHLNTPTRVQILSALLWKCFMAASKAQFGIQRPSMVINTVNLRRKMEGSLHPENSIGNFLWFTTSEHMSEHEVSLDELVSKLKKSVEEVDKDFVARLQSEEEGSLIMENALRKISGETWSINKGEEALESLAFNSWINFAGYDADFGWGKPIWGSSVGKEGNLVLANKIILIDTNSKDGIEAWVTLDEEKMKHLVSSTELLTYATLDPSPLPDSSKL</sequence>
<reference evidence="5" key="2">
    <citation type="submission" date="2025-08" db="UniProtKB">
        <authorList>
            <consortium name="RefSeq"/>
        </authorList>
    </citation>
    <scope>IDENTIFICATION</scope>
    <source>
        <tissue evidence="5">Whole plant</tissue>
    </source>
</reference>
<dbReference type="RefSeq" id="XP_015947844.1">
    <property type="nucleotide sequence ID" value="XM_016092358.3"/>
</dbReference>
<evidence type="ECO:0000313" key="5">
    <source>
        <dbReference type="RefSeq" id="XP_015947844.1"/>
    </source>
</evidence>
<dbReference type="Proteomes" id="UP000515211">
    <property type="component" value="Chromosome 2"/>
</dbReference>
<dbReference type="InterPro" id="IPR023213">
    <property type="entry name" value="CAT-like_dom_sf"/>
</dbReference>
<name>A0A6P4C8M9_ARADU</name>
<keyword evidence="4" id="KW-1185">Reference proteome</keyword>
<protein>
    <submittedName>
        <fullName evidence="5">Stemmadenine O-acetyltransferase-like</fullName>
    </submittedName>
</protein>
<evidence type="ECO:0000256" key="3">
    <source>
        <dbReference type="ARBA" id="ARBA00023315"/>
    </source>
</evidence>
<dbReference type="AlphaFoldDB" id="A0A6P4C8M9"/>
<dbReference type="Pfam" id="PF02458">
    <property type="entry name" value="Transferase"/>
    <property type="match status" value="1"/>
</dbReference>
<organism evidence="4 5">
    <name type="scientific">Arachis duranensis</name>
    <name type="common">Wild peanut</name>
    <dbReference type="NCBI Taxonomy" id="130453"/>
    <lineage>
        <taxon>Eukaryota</taxon>
        <taxon>Viridiplantae</taxon>
        <taxon>Streptophyta</taxon>
        <taxon>Embryophyta</taxon>
        <taxon>Tracheophyta</taxon>
        <taxon>Spermatophyta</taxon>
        <taxon>Magnoliopsida</taxon>
        <taxon>eudicotyledons</taxon>
        <taxon>Gunneridae</taxon>
        <taxon>Pentapetalae</taxon>
        <taxon>rosids</taxon>
        <taxon>fabids</taxon>
        <taxon>Fabales</taxon>
        <taxon>Fabaceae</taxon>
        <taxon>Papilionoideae</taxon>
        <taxon>50 kb inversion clade</taxon>
        <taxon>dalbergioids sensu lato</taxon>
        <taxon>Dalbergieae</taxon>
        <taxon>Pterocarpus clade</taxon>
        <taxon>Arachis</taxon>
    </lineage>
</organism>
<evidence type="ECO:0000313" key="4">
    <source>
        <dbReference type="Proteomes" id="UP000515211"/>
    </source>
</evidence>
<evidence type="ECO:0000256" key="2">
    <source>
        <dbReference type="ARBA" id="ARBA00022679"/>
    </source>
</evidence>
<reference evidence="4" key="1">
    <citation type="journal article" date="2016" name="Nat. Genet.">
        <title>The genome sequences of Arachis duranensis and Arachis ipaensis, the diploid ancestors of cultivated peanut.</title>
        <authorList>
            <person name="Bertioli D.J."/>
            <person name="Cannon S.B."/>
            <person name="Froenicke L."/>
            <person name="Huang G."/>
            <person name="Farmer A.D."/>
            <person name="Cannon E.K."/>
            <person name="Liu X."/>
            <person name="Gao D."/>
            <person name="Clevenger J."/>
            <person name="Dash S."/>
            <person name="Ren L."/>
            <person name="Moretzsohn M.C."/>
            <person name="Shirasawa K."/>
            <person name="Huang W."/>
            <person name="Vidigal B."/>
            <person name="Abernathy B."/>
            <person name="Chu Y."/>
            <person name="Niederhuth C.E."/>
            <person name="Umale P."/>
            <person name="Araujo A.C."/>
            <person name="Kozik A."/>
            <person name="Kim K.D."/>
            <person name="Burow M.D."/>
            <person name="Varshney R.K."/>
            <person name="Wang X."/>
            <person name="Zhang X."/>
            <person name="Barkley N."/>
            <person name="Guimaraes P.M."/>
            <person name="Isobe S."/>
            <person name="Guo B."/>
            <person name="Liao B."/>
            <person name="Stalker H.T."/>
            <person name="Schmitz R.J."/>
            <person name="Scheffler B.E."/>
            <person name="Leal-Bertioli S.C."/>
            <person name="Xun X."/>
            <person name="Jackson S.A."/>
            <person name="Michelmore R."/>
            <person name="Ozias-Akins P."/>
        </authorList>
    </citation>
    <scope>NUCLEOTIDE SEQUENCE [LARGE SCALE GENOMIC DNA]</scope>
    <source>
        <strain evidence="4">cv. V14167</strain>
    </source>
</reference>
<dbReference type="PANTHER" id="PTHR31623:SF110">
    <property type="entry name" value="VINORINE SYNTHASE-LIKE"/>
    <property type="match status" value="1"/>
</dbReference>
<dbReference type="OrthoDB" id="1932220at2759"/>
<gene>
    <name evidence="5" type="primary">LOC107472830</name>
</gene>